<comment type="caution">
    <text evidence="1">The sequence shown here is derived from an EMBL/GenBank/DDBJ whole genome shotgun (WGS) entry which is preliminary data.</text>
</comment>
<keyword evidence="2" id="KW-1185">Reference proteome</keyword>
<organism evidence="1 2">
    <name type="scientific">Stylosanthes scabra</name>
    <dbReference type="NCBI Taxonomy" id="79078"/>
    <lineage>
        <taxon>Eukaryota</taxon>
        <taxon>Viridiplantae</taxon>
        <taxon>Streptophyta</taxon>
        <taxon>Embryophyta</taxon>
        <taxon>Tracheophyta</taxon>
        <taxon>Spermatophyta</taxon>
        <taxon>Magnoliopsida</taxon>
        <taxon>eudicotyledons</taxon>
        <taxon>Gunneridae</taxon>
        <taxon>Pentapetalae</taxon>
        <taxon>rosids</taxon>
        <taxon>fabids</taxon>
        <taxon>Fabales</taxon>
        <taxon>Fabaceae</taxon>
        <taxon>Papilionoideae</taxon>
        <taxon>50 kb inversion clade</taxon>
        <taxon>dalbergioids sensu lato</taxon>
        <taxon>Dalbergieae</taxon>
        <taxon>Pterocarpus clade</taxon>
        <taxon>Stylosanthes</taxon>
    </lineage>
</organism>
<sequence>MEAENEERKSRVALLSTWTNEDGFIRRDFLHCIKDILCRPIRFDNMMLYTRRRIRSPLCFQLFPPPGIPWSFHTRKTWARQATFTLGASFPSAQLPRFSGHYGRTWIDHDENGLLLNGLERRVTVQFPGLSCSVKNSSLNLLNLYMLRKRG</sequence>
<gene>
    <name evidence="1" type="ORF">PIB30_093411</name>
</gene>
<evidence type="ECO:0000313" key="1">
    <source>
        <dbReference type="EMBL" id="MED6115724.1"/>
    </source>
</evidence>
<accession>A0ABU6QVM5</accession>
<reference evidence="1 2" key="1">
    <citation type="journal article" date="2023" name="Plants (Basel)">
        <title>Bridging the Gap: Combining Genomics and Transcriptomics Approaches to Understand Stylosanthes scabra, an Orphan Legume from the Brazilian Caatinga.</title>
        <authorList>
            <person name="Ferreira-Neto J.R.C."/>
            <person name="da Silva M.D."/>
            <person name="Binneck E."/>
            <person name="de Melo N.F."/>
            <person name="da Silva R.H."/>
            <person name="de Melo A.L.T.M."/>
            <person name="Pandolfi V."/>
            <person name="Bustamante F.O."/>
            <person name="Brasileiro-Vidal A.C."/>
            <person name="Benko-Iseppon A.M."/>
        </authorList>
    </citation>
    <scope>NUCLEOTIDE SEQUENCE [LARGE SCALE GENOMIC DNA]</scope>
    <source>
        <tissue evidence="1">Leaves</tissue>
    </source>
</reference>
<proteinExistence type="predicted"/>
<dbReference type="Proteomes" id="UP001341840">
    <property type="component" value="Unassembled WGS sequence"/>
</dbReference>
<evidence type="ECO:0000313" key="2">
    <source>
        <dbReference type="Proteomes" id="UP001341840"/>
    </source>
</evidence>
<dbReference type="EMBL" id="JASCZI010001991">
    <property type="protein sequence ID" value="MED6115724.1"/>
    <property type="molecule type" value="Genomic_DNA"/>
</dbReference>
<name>A0ABU6QVM5_9FABA</name>
<protein>
    <submittedName>
        <fullName evidence="1">Uncharacterized protein</fullName>
    </submittedName>
</protein>